<feature type="binding site" evidence="3">
    <location>
        <position position="103"/>
    </location>
    <ligand>
        <name>Mn(2+)</name>
        <dbReference type="ChEBI" id="CHEBI:29035"/>
        <label>2</label>
    </ligand>
</feature>
<comment type="caution">
    <text evidence="5">The sequence shown here is derived from an EMBL/GenBank/DDBJ whole genome shotgun (WGS) entry which is preliminary data.</text>
</comment>
<feature type="binding site" evidence="3">
    <location>
        <position position="136"/>
    </location>
    <ligand>
        <name>Mn(2+)</name>
        <dbReference type="ChEBI" id="CHEBI:29035"/>
        <label>2</label>
    </ligand>
</feature>
<dbReference type="OrthoDB" id="8875216at2"/>
<evidence type="ECO:0000259" key="4">
    <source>
        <dbReference type="Pfam" id="PF07687"/>
    </source>
</evidence>
<feature type="binding site" evidence="3">
    <location>
        <position position="162"/>
    </location>
    <ligand>
        <name>Mn(2+)</name>
        <dbReference type="ChEBI" id="CHEBI:29035"/>
        <label>2</label>
    </ligand>
</feature>
<reference evidence="5 6" key="1">
    <citation type="submission" date="2018-01" db="EMBL/GenBank/DDBJ databases">
        <title>Saezia sanguinis gen. nov., sp. nov., in the order Burkholderiales isolated from human blood.</title>
        <authorList>
            <person name="Medina-Pascual M.J."/>
            <person name="Valdezate S."/>
            <person name="Monzon S."/>
            <person name="Cuesta I."/>
            <person name="Carrasco G."/>
            <person name="Villalon P."/>
            <person name="Saez-Nieto J.A."/>
        </authorList>
    </citation>
    <scope>NUCLEOTIDE SEQUENCE [LARGE SCALE GENOMIC DNA]</scope>
    <source>
        <strain evidence="5 6">CNM695-12</strain>
    </source>
</reference>
<dbReference type="InterPro" id="IPR011650">
    <property type="entry name" value="Peptidase_M20_dimer"/>
</dbReference>
<gene>
    <name evidence="5" type="primary">yxeP_6</name>
    <name evidence="5" type="ORF">CUZ56_02793</name>
</gene>
<keyword evidence="3" id="KW-0479">Metal-binding</keyword>
<dbReference type="SUPFAM" id="SSF53187">
    <property type="entry name" value="Zn-dependent exopeptidases"/>
    <property type="match status" value="1"/>
</dbReference>
<dbReference type="InterPro" id="IPR017439">
    <property type="entry name" value="Amidohydrolase"/>
</dbReference>
<name>A0A433SAC9_9BURK</name>
<feature type="binding site" evidence="3">
    <location>
        <position position="101"/>
    </location>
    <ligand>
        <name>Mn(2+)</name>
        <dbReference type="ChEBI" id="CHEBI:29035"/>
        <label>2</label>
    </ligand>
</feature>
<dbReference type="CDD" id="cd05666">
    <property type="entry name" value="M20_Acy1-like"/>
    <property type="match status" value="1"/>
</dbReference>
<dbReference type="Pfam" id="PF01546">
    <property type="entry name" value="Peptidase_M20"/>
    <property type="match status" value="1"/>
</dbReference>
<accession>A0A433SAC9</accession>
<comment type="cofactor">
    <cofactor evidence="3">
        <name>Mn(2+)</name>
        <dbReference type="ChEBI" id="CHEBI:29035"/>
    </cofactor>
    <text evidence="3">The Mn(2+) ion enhances activity.</text>
</comment>
<keyword evidence="3" id="KW-0464">Manganese</keyword>
<dbReference type="AlphaFoldDB" id="A0A433SAC9"/>
<dbReference type="GO" id="GO:0046872">
    <property type="term" value="F:metal ion binding"/>
    <property type="evidence" value="ECO:0007669"/>
    <property type="project" value="UniProtKB-KW"/>
</dbReference>
<comment type="similarity">
    <text evidence="1">Belongs to the peptidase M20 family.</text>
</comment>
<dbReference type="Pfam" id="PF07687">
    <property type="entry name" value="M20_dimer"/>
    <property type="match status" value="1"/>
</dbReference>
<dbReference type="GO" id="GO:0016787">
    <property type="term" value="F:hydrolase activity"/>
    <property type="evidence" value="ECO:0007669"/>
    <property type="project" value="UniProtKB-KW"/>
</dbReference>
<dbReference type="PANTHER" id="PTHR11014:SF63">
    <property type="entry name" value="METALLOPEPTIDASE, PUTATIVE (AFU_ORTHOLOGUE AFUA_6G09600)-RELATED"/>
    <property type="match status" value="1"/>
</dbReference>
<protein>
    <submittedName>
        <fullName evidence="5">Putative hydrolase YxeP</fullName>
        <ecNumber evidence="5">3.-.-.-</ecNumber>
    </submittedName>
</protein>
<dbReference type="RefSeq" id="WP_126980953.1">
    <property type="nucleotide sequence ID" value="NZ_PQSP01000010.1"/>
</dbReference>
<evidence type="ECO:0000313" key="5">
    <source>
        <dbReference type="EMBL" id="RUS65707.1"/>
    </source>
</evidence>
<dbReference type="NCBIfam" id="TIGR01891">
    <property type="entry name" value="amidohydrolases"/>
    <property type="match status" value="1"/>
</dbReference>
<dbReference type="InterPro" id="IPR036264">
    <property type="entry name" value="Bact_exopeptidase_dim_dom"/>
</dbReference>
<dbReference type="Gene3D" id="3.30.70.360">
    <property type="match status" value="1"/>
</dbReference>
<proteinExistence type="inferred from homology"/>
<evidence type="ECO:0000313" key="6">
    <source>
        <dbReference type="Proteomes" id="UP000286947"/>
    </source>
</evidence>
<keyword evidence="6" id="KW-1185">Reference proteome</keyword>
<dbReference type="InterPro" id="IPR002933">
    <property type="entry name" value="Peptidase_M20"/>
</dbReference>
<dbReference type="PANTHER" id="PTHR11014">
    <property type="entry name" value="PEPTIDASE M20 FAMILY MEMBER"/>
    <property type="match status" value="1"/>
</dbReference>
<organism evidence="5 6">
    <name type="scientific">Saezia sanguinis</name>
    <dbReference type="NCBI Taxonomy" id="1965230"/>
    <lineage>
        <taxon>Bacteria</taxon>
        <taxon>Pseudomonadati</taxon>
        <taxon>Pseudomonadota</taxon>
        <taxon>Betaproteobacteria</taxon>
        <taxon>Burkholderiales</taxon>
        <taxon>Saeziaceae</taxon>
        <taxon>Saezia</taxon>
    </lineage>
</organism>
<feature type="binding site" evidence="3">
    <location>
        <position position="367"/>
    </location>
    <ligand>
        <name>Mn(2+)</name>
        <dbReference type="ChEBI" id="CHEBI:29035"/>
        <label>2</label>
    </ligand>
</feature>
<evidence type="ECO:0000256" key="1">
    <source>
        <dbReference type="ARBA" id="ARBA00006153"/>
    </source>
</evidence>
<dbReference type="PIRSF" id="PIRSF005962">
    <property type="entry name" value="Pept_M20D_amidohydro"/>
    <property type="match status" value="1"/>
</dbReference>
<evidence type="ECO:0000256" key="2">
    <source>
        <dbReference type="ARBA" id="ARBA00022801"/>
    </source>
</evidence>
<dbReference type="Gene3D" id="3.40.630.10">
    <property type="entry name" value="Zn peptidases"/>
    <property type="match status" value="1"/>
</dbReference>
<dbReference type="EC" id="3.-.-.-" evidence="5"/>
<evidence type="ECO:0000256" key="3">
    <source>
        <dbReference type="PIRSR" id="PIRSR005962-1"/>
    </source>
</evidence>
<sequence length="396" mass="43041">MKLIEAIEAAAPAIAELRKRLHARPELSFEEHHTASLIVATLQSWGIEVHYGLAGTGVVGVIRNGTSARAVGLRADMDALPMQEQNTFAHASIHPGKMHGCGHDGHVAMLLAAAQYLARHRHFDGTVYLIFQPAEEDGAGGRVMIKDGLFERFPMDAVFGLHNWPELPAGTMAVSPGPVMASCSDFHLHIQGKGNHAAMPHLSVDPLPIACQVVLGWQTIVSRNRNPFDVAALSVTTINAGQASNVIPENCSLSGTVRTFDHQVTRLIEQRMRELAEHTCAAYGASCRFEFVHTYVPTVNHAQEAELARAVMSDILGEQHVLAQQPSLASEDFGYMLQQKPGAYAFIANGNGSHRLHGHGLGACELHNPSYDFNDDIISLGATYWVRLAERYLSDA</sequence>
<dbReference type="SUPFAM" id="SSF55031">
    <property type="entry name" value="Bacterial exopeptidase dimerisation domain"/>
    <property type="match status" value="1"/>
</dbReference>
<feature type="domain" description="Peptidase M20 dimerisation" evidence="4">
    <location>
        <begin position="186"/>
        <end position="281"/>
    </location>
</feature>
<dbReference type="EMBL" id="PQSP01000010">
    <property type="protein sequence ID" value="RUS65707.1"/>
    <property type="molecule type" value="Genomic_DNA"/>
</dbReference>
<dbReference type="Proteomes" id="UP000286947">
    <property type="component" value="Unassembled WGS sequence"/>
</dbReference>
<keyword evidence="2 5" id="KW-0378">Hydrolase</keyword>
<dbReference type="FunFam" id="3.30.70.360:FF:000014">
    <property type="entry name" value="N-acyl-L-amino acid amidohydrolase"/>
    <property type="match status" value="1"/>
</dbReference>